<dbReference type="EC" id="6.1.1.17" evidence="3"/>
<proteinExistence type="inferred from homology"/>
<dbReference type="InterPro" id="IPR014729">
    <property type="entry name" value="Rossmann-like_a/b/a_fold"/>
</dbReference>
<evidence type="ECO:0000256" key="12">
    <source>
        <dbReference type="SAM" id="MobiDB-lite"/>
    </source>
</evidence>
<evidence type="ECO:0000259" key="13">
    <source>
        <dbReference type="Pfam" id="PF00749"/>
    </source>
</evidence>
<dbReference type="NCBIfam" id="TIGR00464">
    <property type="entry name" value="gltX_bact"/>
    <property type="match status" value="1"/>
</dbReference>
<dbReference type="GO" id="GO:0005524">
    <property type="term" value="F:ATP binding"/>
    <property type="evidence" value="ECO:0007669"/>
    <property type="project" value="UniProtKB-KW"/>
</dbReference>
<evidence type="ECO:0000259" key="14">
    <source>
        <dbReference type="Pfam" id="PF19269"/>
    </source>
</evidence>
<keyword evidence="6 11" id="KW-0067">ATP-binding</keyword>
<dbReference type="GO" id="GO:0008270">
    <property type="term" value="F:zinc ion binding"/>
    <property type="evidence" value="ECO:0007669"/>
    <property type="project" value="InterPro"/>
</dbReference>
<reference evidence="15" key="1">
    <citation type="journal article" date="2019" name="Environ. Microbiol.">
        <title>Fungal ecological strategies reflected in gene transcription - a case study of two litter decomposers.</title>
        <authorList>
            <person name="Barbi F."/>
            <person name="Kohler A."/>
            <person name="Barry K."/>
            <person name="Baskaran P."/>
            <person name="Daum C."/>
            <person name="Fauchery L."/>
            <person name="Ihrmark K."/>
            <person name="Kuo A."/>
            <person name="LaButti K."/>
            <person name="Lipzen A."/>
            <person name="Morin E."/>
            <person name="Grigoriev I.V."/>
            <person name="Henrissat B."/>
            <person name="Lindahl B."/>
            <person name="Martin F."/>
        </authorList>
    </citation>
    <scope>NUCLEOTIDE SEQUENCE</scope>
    <source>
        <strain evidence="15">JB14</strain>
    </source>
</reference>
<dbReference type="AlphaFoldDB" id="A0A6A4HGK8"/>
<dbReference type="HAMAP" id="MF_00022">
    <property type="entry name" value="Glu_tRNA_synth_type1"/>
    <property type="match status" value="1"/>
</dbReference>
<dbReference type="PANTHER" id="PTHR43311">
    <property type="entry name" value="GLUTAMATE--TRNA LIGASE"/>
    <property type="match status" value="1"/>
</dbReference>
<dbReference type="FunFam" id="3.40.50.620:FF:000045">
    <property type="entry name" value="Glutamate--tRNA ligase, mitochondrial"/>
    <property type="match status" value="1"/>
</dbReference>
<dbReference type="OrthoDB" id="428822at2759"/>
<dbReference type="PRINTS" id="PR00987">
    <property type="entry name" value="TRNASYNTHGLU"/>
</dbReference>
<dbReference type="SUPFAM" id="SSF52374">
    <property type="entry name" value="Nucleotidylyl transferase"/>
    <property type="match status" value="1"/>
</dbReference>
<dbReference type="PROSITE" id="PS00178">
    <property type="entry name" value="AA_TRNA_LIGASE_I"/>
    <property type="match status" value="1"/>
</dbReference>
<dbReference type="Gene3D" id="3.40.50.620">
    <property type="entry name" value="HUPs"/>
    <property type="match status" value="1"/>
</dbReference>
<keyword evidence="16" id="KW-1185">Reference proteome</keyword>
<dbReference type="GO" id="GO:0000049">
    <property type="term" value="F:tRNA binding"/>
    <property type="evidence" value="ECO:0007669"/>
    <property type="project" value="InterPro"/>
</dbReference>
<dbReference type="InterPro" id="IPR000924">
    <property type="entry name" value="Glu/Gln-tRNA-synth"/>
</dbReference>
<evidence type="ECO:0000256" key="5">
    <source>
        <dbReference type="ARBA" id="ARBA00022741"/>
    </source>
</evidence>
<dbReference type="GO" id="GO:0005739">
    <property type="term" value="C:mitochondrion"/>
    <property type="evidence" value="ECO:0007669"/>
    <property type="project" value="UniProtKB-SubCell"/>
</dbReference>
<evidence type="ECO:0000256" key="9">
    <source>
        <dbReference type="ARBA" id="ARBA00030865"/>
    </source>
</evidence>
<dbReference type="InterPro" id="IPR049940">
    <property type="entry name" value="GluQ/Sye"/>
</dbReference>
<gene>
    <name evidence="15" type="ORF">BT96DRAFT_883718</name>
</gene>
<evidence type="ECO:0000256" key="4">
    <source>
        <dbReference type="ARBA" id="ARBA00022598"/>
    </source>
</evidence>
<dbReference type="GO" id="GO:0006424">
    <property type="term" value="P:glutamyl-tRNA aminoacylation"/>
    <property type="evidence" value="ECO:0007669"/>
    <property type="project" value="InterPro"/>
</dbReference>
<dbReference type="CDD" id="cd00808">
    <property type="entry name" value="GluRS_core"/>
    <property type="match status" value="1"/>
</dbReference>
<accession>A0A6A4HGK8</accession>
<name>A0A6A4HGK8_9AGAR</name>
<dbReference type="Gene3D" id="1.10.10.350">
    <property type="match status" value="1"/>
</dbReference>
<organism evidence="15 16">
    <name type="scientific">Gymnopus androsaceus JB14</name>
    <dbReference type="NCBI Taxonomy" id="1447944"/>
    <lineage>
        <taxon>Eukaryota</taxon>
        <taxon>Fungi</taxon>
        <taxon>Dikarya</taxon>
        <taxon>Basidiomycota</taxon>
        <taxon>Agaricomycotina</taxon>
        <taxon>Agaricomycetes</taxon>
        <taxon>Agaricomycetidae</taxon>
        <taxon>Agaricales</taxon>
        <taxon>Marasmiineae</taxon>
        <taxon>Omphalotaceae</taxon>
        <taxon>Gymnopus</taxon>
    </lineage>
</organism>
<dbReference type="InterPro" id="IPR045462">
    <property type="entry name" value="aa-tRNA-synth_I_cd-bd"/>
</dbReference>
<dbReference type="InterPro" id="IPR020058">
    <property type="entry name" value="Glu/Gln-tRNA-synth_Ib_cat-dom"/>
</dbReference>
<comment type="subcellular location">
    <subcellularLocation>
        <location evidence="1">Mitochondrion</location>
    </subcellularLocation>
</comment>
<evidence type="ECO:0000256" key="7">
    <source>
        <dbReference type="ARBA" id="ARBA00022917"/>
    </source>
</evidence>
<dbReference type="SUPFAM" id="SSF48163">
    <property type="entry name" value="An anticodon-binding domain of class I aminoacyl-tRNA synthetases"/>
    <property type="match status" value="1"/>
</dbReference>
<evidence type="ECO:0000256" key="6">
    <source>
        <dbReference type="ARBA" id="ARBA00022840"/>
    </source>
</evidence>
<dbReference type="Pfam" id="PF19269">
    <property type="entry name" value="Anticodon_2"/>
    <property type="match status" value="1"/>
</dbReference>
<feature type="region of interest" description="Disordered" evidence="12">
    <location>
        <begin position="294"/>
        <end position="313"/>
    </location>
</feature>
<feature type="compositionally biased region" description="Low complexity" evidence="12">
    <location>
        <begin position="294"/>
        <end position="307"/>
    </location>
</feature>
<keyword evidence="7 11" id="KW-0648">Protein biosynthesis</keyword>
<feature type="domain" description="Glutamyl/glutaminyl-tRNA synthetase class Ib catalytic" evidence="13">
    <location>
        <begin position="2"/>
        <end position="288"/>
    </location>
</feature>
<evidence type="ECO:0000313" key="16">
    <source>
        <dbReference type="Proteomes" id="UP000799118"/>
    </source>
</evidence>
<protein>
    <recommendedName>
        <fullName evidence="10">Glutamate--tRNA ligase, mitochondrial</fullName>
        <ecNumber evidence="3">6.1.1.17</ecNumber>
    </recommendedName>
    <alternativeName>
        <fullName evidence="9">Glutamyl-tRNA synthetase</fullName>
    </alternativeName>
</protein>
<keyword evidence="4 11" id="KW-0436">Ligase</keyword>
<evidence type="ECO:0000313" key="15">
    <source>
        <dbReference type="EMBL" id="KAE9397639.1"/>
    </source>
</evidence>
<dbReference type="InterPro" id="IPR001412">
    <property type="entry name" value="aa-tRNA-synth_I_CS"/>
</dbReference>
<evidence type="ECO:0000256" key="8">
    <source>
        <dbReference type="ARBA" id="ARBA00023146"/>
    </source>
</evidence>
<keyword evidence="5 11" id="KW-0547">Nucleotide-binding</keyword>
<evidence type="ECO:0000256" key="3">
    <source>
        <dbReference type="ARBA" id="ARBA00012835"/>
    </source>
</evidence>
<feature type="domain" description="Aminoacyl-tRNA synthetase class I anticodon-binding" evidence="14">
    <location>
        <begin position="383"/>
        <end position="518"/>
    </location>
</feature>
<evidence type="ECO:0000256" key="1">
    <source>
        <dbReference type="ARBA" id="ARBA00004173"/>
    </source>
</evidence>
<dbReference type="InterPro" id="IPR033910">
    <property type="entry name" value="GluRS_core"/>
</dbReference>
<evidence type="ECO:0000256" key="10">
    <source>
        <dbReference type="ARBA" id="ARBA00072917"/>
    </source>
</evidence>
<comment type="similarity">
    <text evidence="2">Belongs to the class-I aminoacyl-tRNA synthetase family. Glutamate--tRNA ligase type 1 subfamily.</text>
</comment>
<dbReference type="PANTHER" id="PTHR43311:SF2">
    <property type="entry name" value="GLUTAMATE--TRNA LIGASE, MITOCHONDRIAL-RELATED"/>
    <property type="match status" value="1"/>
</dbReference>
<dbReference type="Proteomes" id="UP000799118">
    <property type="component" value="Unassembled WGS sequence"/>
</dbReference>
<dbReference type="GO" id="GO:0004818">
    <property type="term" value="F:glutamate-tRNA ligase activity"/>
    <property type="evidence" value="ECO:0007669"/>
    <property type="project" value="UniProtKB-EC"/>
</dbReference>
<dbReference type="InterPro" id="IPR004527">
    <property type="entry name" value="Glu-tRNA-ligase_bac/mito"/>
</dbReference>
<dbReference type="Pfam" id="PF00749">
    <property type="entry name" value="tRNA-synt_1c"/>
    <property type="match status" value="1"/>
</dbReference>
<keyword evidence="8 11" id="KW-0030">Aminoacyl-tRNA synthetase</keyword>
<sequence length="526" mass="59000">MVLLRFAPSPTGPLHLGGLRMALYNYLYARKFGGKWILRIEDTDVTRSVSGSVEGIRKALDWAGLDYDYGPDKDDRYGPYYQSERRDLYKSYANKLIDNGHAYRCFCSADHLDDVKARLARSGSRSTYDKKCLNLSDEEVARKVKAGEKFVVRINDGIPPARAPTHDLVFGNVRDAHQSLATDPVLLKSDQFPTYHLASIVDDHEMGITHVLRGEEWLPSLALHLDLYAHLNLTPPQFAHVPILLNADKTKMSKRKGDVQVVDYMRRGWEPRAMLNWLALAGWGAKFEATSSIESADSSSPTSSSGSHRIEDAPDSTHLMTLEEMISDFDLSALTHRSSVLDMNKLEYINKHHLMKTWSTPDGLDRLAHRVHGVVKDAFPSSQYTTVDNIKHAILLLEGRLTNINDIPQHAPYLFVEPDLSTAEARNMIKRFSSEQRAHVLDALAALIHMNGWLTFSAASNESTMESLHAEREKLGMSQKHFMVVLRHALTGMKDGPGIVDIMRVLGPERVFSRLSAANESGKGEK</sequence>
<evidence type="ECO:0000256" key="11">
    <source>
        <dbReference type="RuleBase" id="RU363037"/>
    </source>
</evidence>
<dbReference type="InterPro" id="IPR008925">
    <property type="entry name" value="aa_tRNA-synth_I_cd-bd_sf"/>
</dbReference>
<evidence type="ECO:0000256" key="2">
    <source>
        <dbReference type="ARBA" id="ARBA00007894"/>
    </source>
</evidence>
<dbReference type="EMBL" id="ML769494">
    <property type="protein sequence ID" value="KAE9397639.1"/>
    <property type="molecule type" value="Genomic_DNA"/>
</dbReference>
<dbReference type="InterPro" id="IPR020751">
    <property type="entry name" value="aa-tRNA-synth_I_codon-bd_sub2"/>
</dbReference>